<dbReference type="InterPro" id="IPR024567">
    <property type="entry name" value="RNase_HII/HIII_dom"/>
</dbReference>
<evidence type="ECO:0000256" key="16">
    <source>
        <dbReference type="RuleBase" id="RU003515"/>
    </source>
</evidence>
<dbReference type="Pfam" id="PF01351">
    <property type="entry name" value="RNase_HII"/>
    <property type="match status" value="1"/>
</dbReference>
<sequence length="200" mass="22251">MDLPTFDRENQLMQEGYQVIAGVDEAGCGALAGPVVAGAAVLSQSKLWDGIRDSKLLSPLQRERMYKYIVLEAKSWAVGQSTVEEIQKIGIRHATFLAMQRALESLPSLDFILVDAWHLPGILTPQQGIIHGDRSVFSIAAGSILAKVTRDRLMCDYAQEFPSYGFEIHKGYGTTLHRKNLQRFGPCPIHRLGWKGINKE</sequence>
<keyword evidence="13 14" id="KW-0464">Manganese</keyword>
<evidence type="ECO:0000256" key="3">
    <source>
        <dbReference type="ARBA" id="ARBA00004065"/>
    </source>
</evidence>
<dbReference type="AlphaFoldDB" id="A0A0G0UG13"/>
<accession>A0A0G0UG13</accession>
<evidence type="ECO:0000256" key="11">
    <source>
        <dbReference type="ARBA" id="ARBA00022759"/>
    </source>
</evidence>
<keyword evidence="12 14" id="KW-0378">Hydrolase</keyword>
<keyword evidence="8 14" id="KW-0963">Cytoplasm</keyword>
<evidence type="ECO:0000256" key="9">
    <source>
        <dbReference type="ARBA" id="ARBA00022722"/>
    </source>
</evidence>
<dbReference type="PATRIC" id="fig|1618985.3.peg.877"/>
<evidence type="ECO:0000313" key="19">
    <source>
        <dbReference type="Proteomes" id="UP000034616"/>
    </source>
</evidence>
<evidence type="ECO:0000256" key="8">
    <source>
        <dbReference type="ARBA" id="ARBA00022490"/>
    </source>
</evidence>
<dbReference type="GO" id="GO:0030145">
    <property type="term" value="F:manganese ion binding"/>
    <property type="evidence" value="ECO:0007669"/>
    <property type="project" value="UniProtKB-UniRule"/>
</dbReference>
<evidence type="ECO:0000256" key="15">
    <source>
        <dbReference type="PROSITE-ProRule" id="PRU01319"/>
    </source>
</evidence>
<dbReference type="GO" id="GO:0005737">
    <property type="term" value="C:cytoplasm"/>
    <property type="evidence" value="ECO:0007669"/>
    <property type="project" value="UniProtKB-SubCell"/>
</dbReference>
<comment type="subcellular location">
    <subcellularLocation>
        <location evidence="4 14">Cytoplasm</location>
    </subcellularLocation>
</comment>
<keyword evidence="10 14" id="KW-0479">Metal-binding</keyword>
<dbReference type="SUPFAM" id="SSF53098">
    <property type="entry name" value="Ribonuclease H-like"/>
    <property type="match status" value="1"/>
</dbReference>
<dbReference type="NCBIfam" id="NF000595">
    <property type="entry name" value="PRK00015.1-3"/>
    <property type="match status" value="1"/>
</dbReference>
<dbReference type="Gene3D" id="3.30.420.10">
    <property type="entry name" value="Ribonuclease H-like superfamily/Ribonuclease H"/>
    <property type="match status" value="1"/>
</dbReference>
<comment type="caution">
    <text evidence="18">The sequence shown here is derived from an EMBL/GenBank/DDBJ whole genome shotgun (WGS) entry which is preliminary data.</text>
</comment>
<dbReference type="PROSITE" id="PS51975">
    <property type="entry name" value="RNASE_H_2"/>
    <property type="match status" value="1"/>
</dbReference>
<reference evidence="18 19" key="1">
    <citation type="journal article" date="2015" name="Nature">
        <title>rRNA introns, odd ribosomes, and small enigmatic genomes across a large radiation of phyla.</title>
        <authorList>
            <person name="Brown C.T."/>
            <person name="Hug L.A."/>
            <person name="Thomas B.C."/>
            <person name="Sharon I."/>
            <person name="Castelle C.J."/>
            <person name="Singh A."/>
            <person name="Wilkins M.J."/>
            <person name="Williams K.H."/>
            <person name="Banfield J.F."/>
        </authorList>
    </citation>
    <scope>NUCLEOTIDE SEQUENCE [LARGE SCALE GENOMIC DNA]</scope>
</reference>
<evidence type="ECO:0000256" key="2">
    <source>
        <dbReference type="ARBA" id="ARBA00001946"/>
    </source>
</evidence>
<feature type="binding site" evidence="14 15">
    <location>
        <position position="25"/>
    </location>
    <ligand>
        <name>a divalent metal cation</name>
        <dbReference type="ChEBI" id="CHEBI:60240"/>
    </ligand>
</feature>
<dbReference type="PANTHER" id="PTHR10954">
    <property type="entry name" value="RIBONUCLEASE H2 SUBUNIT A"/>
    <property type="match status" value="1"/>
</dbReference>
<dbReference type="EC" id="3.1.26.4" evidence="6 14"/>
<comment type="similarity">
    <text evidence="5 14 16">Belongs to the RNase HII family.</text>
</comment>
<comment type="catalytic activity">
    <reaction evidence="1 14 15 16">
        <text>Endonucleolytic cleavage to 5'-phosphomonoester.</text>
        <dbReference type="EC" id="3.1.26.4"/>
    </reaction>
</comment>
<dbReference type="GO" id="GO:0006298">
    <property type="term" value="P:mismatch repair"/>
    <property type="evidence" value="ECO:0007669"/>
    <property type="project" value="TreeGrafter"/>
</dbReference>
<feature type="binding site" evidence="14 15">
    <location>
        <position position="115"/>
    </location>
    <ligand>
        <name>a divalent metal cation</name>
        <dbReference type="ChEBI" id="CHEBI:60240"/>
    </ligand>
</feature>
<dbReference type="GO" id="GO:0043137">
    <property type="term" value="P:DNA replication, removal of RNA primer"/>
    <property type="evidence" value="ECO:0007669"/>
    <property type="project" value="TreeGrafter"/>
</dbReference>
<feature type="domain" description="RNase H type-2" evidence="17">
    <location>
        <begin position="18"/>
        <end position="200"/>
    </location>
</feature>
<dbReference type="InterPro" id="IPR022898">
    <property type="entry name" value="RNase_HII"/>
</dbReference>
<evidence type="ECO:0000256" key="13">
    <source>
        <dbReference type="ARBA" id="ARBA00023211"/>
    </source>
</evidence>
<keyword evidence="9 14" id="KW-0540">Nuclease</keyword>
<evidence type="ECO:0000256" key="6">
    <source>
        <dbReference type="ARBA" id="ARBA00012180"/>
    </source>
</evidence>
<gene>
    <name evidence="14" type="primary">rnhB</name>
    <name evidence="18" type="ORF">UU35_C0014G0019</name>
</gene>
<dbReference type="GO" id="GO:0032299">
    <property type="term" value="C:ribonuclease H2 complex"/>
    <property type="evidence" value="ECO:0007669"/>
    <property type="project" value="TreeGrafter"/>
</dbReference>
<evidence type="ECO:0000256" key="4">
    <source>
        <dbReference type="ARBA" id="ARBA00004496"/>
    </source>
</evidence>
<dbReference type="EMBL" id="LCAH01000014">
    <property type="protein sequence ID" value="KKR86376.1"/>
    <property type="molecule type" value="Genomic_DNA"/>
</dbReference>
<evidence type="ECO:0000256" key="12">
    <source>
        <dbReference type="ARBA" id="ARBA00022801"/>
    </source>
</evidence>
<protein>
    <recommendedName>
        <fullName evidence="7 14">Ribonuclease HII</fullName>
        <shortName evidence="14">RNase HII</shortName>
        <ecNumber evidence="6 14">3.1.26.4</ecNumber>
    </recommendedName>
</protein>
<dbReference type="CDD" id="cd07182">
    <property type="entry name" value="RNase_HII_bacteria_HII_like"/>
    <property type="match status" value="1"/>
</dbReference>
<evidence type="ECO:0000256" key="1">
    <source>
        <dbReference type="ARBA" id="ARBA00000077"/>
    </source>
</evidence>
<comment type="function">
    <text evidence="3 14 16">Endonuclease that specifically degrades the RNA of RNA-DNA hybrids.</text>
</comment>
<feature type="binding site" evidence="14 15">
    <location>
        <position position="24"/>
    </location>
    <ligand>
        <name>a divalent metal cation</name>
        <dbReference type="ChEBI" id="CHEBI:60240"/>
    </ligand>
</feature>
<comment type="cofactor">
    <cofactor evidence="2">
        <name>Mg(2+)</name>
        <dbReference type="ChEBI" id="CHEBI:18420"/>
    </cofactor>
</comment>
<evidence type="ECO:0000313" key="18">
    <source>
        <dbReference type="EMBL" id="KKR86376.1"/>
    </source>
</evidence>
<dbReference type="HAMAP" id="MF_00052_B">
    <property type="entry name" value="RNase_HII_B"/>
    <property type="match status" value="1"/>
</dbReference>
<dbReference type="InterPro" id="IPR012337">
    <property type="entry name" value="RNaseH-like_sf"/>
</dbReference>
<organism evidence="18 19">
    <name type="scientific">Candidatus Uhrbacteria bacterium GW2011_GWC2_41_11</name>
    <dbReference type="NCBI Taxonomy" id="1618985"/>
    <lineage>
        <taxon>Bacteria</taxon>
        <taxon>Candidatus Uhriibacteriota</taxon>
    </lineage>
</organism>
<name>A0A0G0UG13_9BACT</name>
<evidence type="ECO:0000259" key="17">
    <source>
        <dbReference type="PROSITE" id="PS51975"/>
    </source>
</evidence>
<dbReference type="InterPro" id="IPR036397">
    <property type="entry name" value="RNaseH_sf"/>
</dbReference>
<keyword evidence="11 14" id="KW-0255">Endonuclease</keyword>
<dbReference type="PANTHER" id="PTHR10954:SF18">
    <property type="entry name" value="RIBONUCLEASE HII"/>
    <property type="match status" value="1"/>
</dbReference>
<proteinExistence type="inferred from homology"/>
<evidence type="ECO:0000256" key="14">
    <source>
        <dbReference type="HAMAP-Rule" id="MF_00052"/>
    </source>
</evidence>
<dbReference type="Proteomes" id="UP000034616">
    <property type="component" value="Unassembled WGS sequence"/>
</dbReference>
<comment type="cofactor">
    <cofactor evidence="14 15">
        <name>Mn(2+)</name>
        <dbReference type="ChEBI" id="CHEBI:29035"/>
    </cofactor>
    <cofactor evidence="14 15">
        <name>Mg(2+)</name>
        <dbReference type="ChEBI" id="CHEBI:18420"/>
    </cofactor>
    <text evidence="14 15">Manganese or magnesium. Binds 1 divalent metal ion per monomer in the absence of substrate. May bind a second metal ion after substrate binding.</text>
</comment>
<dbReference type="InterPro" id="IPR001352">
    <property type="entry name" value="RNase_HII/HIII"/>
</dbReference>
<dbReference type="GO" id="GO:0003723">
    <property type="term" value="F:RNA binding"/>
    <property type="evidence" value="ECO:0007669"/>
    <property type="project" value="UniProtKB-UniRule"/>
</dbReference>
<evidence type="ECO:0000256" key="5">
    <source>
        <dbReference type="ARBA" id="ARBA00007383"/>
    </source>
</evidence>
<dbReference type="GO" id="GO:0004523">
    <property type="term" value="F:RNA-DNA hybrid ribonuclease activity"/>
    <property type="evidence" value="ECO:0007669"/>
    <property type="project" value="UniProtKB-UniRule"/>
</dbReference>
<evidence type="ECO:0000256" key="10">
    <source>
        <dbReference type="ARBA" id="ARBA00022723"/>
    </source>
</evidence>
<evidence type="ECO:0000256" key="7">
    <source>
        <dbReference type="ARBA" id="ARBA00019179"/>
    </source>
</evidence>